<dbReference type="Proteomes" id="UP000886891">
    <property type="component" value="Unassembled WGS sequence"/>
</dbReference>
<dbReference type="EMBL" id="DVOH01000052">
    <property type="protein sequence ID" value="HIV00723.1"/>
    <property type="molecule type" value="Genomic_DNA"/>
</dbReference>
<gene>
    <name evidence="1" type="ORF">IAB14_06395</name>
</gene>
<accession>A0A9D1NDX4</accession>
<organism evidence="1 2">
    <name type="scientific">Candidatus Stercoripulliclostridium merdipullorum</name>
    <dbReference type="NCBI Taxonomy" id="2840952"/>
    <lineage>
        <taxon>Bacteria</taxon>
        <taxon>Bacillati</taxon>
        <taxon>Bacillota</taxon>
        <taxon>Clostridia</taxon>
        <taxon>Eubacteriales</taxon>
        <taxon>Candidatus Stercoripulliclostridium</taxon>
    </lineage>
</organism>
<comment type="caution">
    <text evidence="1">The sequence shown here is derived from an EMBL/GenBank/DDBJ whole genome shotgun (WGS) entry which is preliminary data.</text>
</comment>
<reference evidence="1" key="1">
    <citation type="submission" date="2020-10" db="EMBL/GenBank/DDBJ databases">
        <authorList>
            <person name="Gilroy R."/>
        </authorList>
    </citation>
    <scope>NUCLEOTIDE SEQUENCE</scope>
    <source>
        <strain evidence="1">23406</strain>
    </source>
</reference>
<sequence length="119" mass="14111">MSKIEYRRQIKLIRERIVNRDYEDLIRMREAGIGTEGYVVNTRMLTAEEAYEMYKKVIYLAEHPELEINAVGMLIDRELYESLDGAARERYVLSLAAIYKTMRAHYECRSQFGPLQKVR</sequence>
<evidence type="ECO:0000313" key="1">
    <source>
        <dbReference type="EMBL" id="HIV00723.1"/>
    </source>
</evidence>
<reference evidence="1" key="2">
    <citation type="journal article" date="2021" name="PeerJ">
        <title>Extensive microbial diversity within the chicken gut microbiome revealed by metagenomics and culture.</title>
        <authorList>
            <person name="Gilroy R."/>
            <person name="Ravi A."/>
            <person name="Getino M."/>
            <person name="Pursley I."/>
            <person name="Horton D.L."/>
            <person name="Alikhan N.F."/>
            <person name="Baker D."/>
            <person name="Gharbi K."/>
            <person name="Hall N."/>
            <person name="Watson M."/>
            <person name="Adriaenssens E.M."/>
            <person name="Foster-Nyarko E."/>
            <person name="Jarju S."/>
            <person name="Secka A."/>
            <person name="Antonio M."/>
            <person name="Oren A."/>
            <person name="Chaudhuri R.R."/>
            <person name="La Ragione R."/>
            <person name="Hildebrand F."/>
            <person name="Pallen M.J."/>
        </authorList>
    </citation>
    <scope>NUCLEOTIDE SEQUENCE</scope>
    <source>
        <strain evidence="1">23406</strain>
    </source>
</reference>
<protein>
    <submittedName>
        <fullName evidence="1">Uncharacterized protein</fullName>
    </submittedName>
</protein>
<evidence type="ECO:0000313" key="2">
    <source>
        <dbReference type="Proteomes" id="UP000886891"/>
    </source>
</evidence>
<dbReference type="AlphaFoldDB" id="A0A9D1NDX4"/>
<name>A0A9D1NDX4_9FIRM</name>
<proteinExistence type="predicted"/>